<accession>A9KP41</accession>
<dbReference type="HOGENOM" id="CLU_2381147_0_0_9"/>
<sequence>MVEIRIESCPFCGSNEMGWGYQSAQGAVMTGKSGYAGSKVEHLICTECGSIVHSRVAKPELFKNVIKDKAKPRIRRRKAAKVNETNSDVATMDK</sequence>
<dbReference type="EMBL" id="CP000885">
    <property type="protein sequence ID" value="ABX43211.1"/>
    <property type="molecule type" value="Genomic_DNA"/>
</dbReference>
<protein>
    <recommendedName>
        <fullName evidence="4">Transcription initiation factor TFIIIB</fullName>
    </recommendedName>
</protein>
<evidence type="ECO:0008006" key="4">
    <source>
        <dbReference type="Google" id="ProtNLM"/>
    </source>
</evidence>
<dbReference type="Proteomes" id="UP000000370">
    <property type="component" value="Chromosome"/>
</dbReference>
<name>A9KP41_LACP7</name>
<dbReference type="RefSeq" id="WP_012200862.1">
    <property type="nucleotide sequence ID" value="NC_010001.1"/>
</dbReference>
<dbReference type="eggNOG" id="ENOG5033FIW">
    <property type="taxonomic scope" value="Bacteria"/>
</dbReference>
<feature type="compositionally biased region" description="Polar residues" evidence="1">
    <location>
        <begin position="83"/>
        <end position="94"/>
    </location>
</feature>
<reference evidence="3" key="1">
    <citation type="submission" date="2007-11" db="EMBL/GenBank/DDBJ databases">
        <title>Complete genome sequence of Clostridium phytofermentans ISDg.</title>
        <authorList>
            <person name="Leschine S.B."/>
            <person name="Warnick T.A."/>
            <person name="Blanchard J.L."/>
            <person name="Schnell D.J."/>
            <person name="Petit E.L."/>
            <person name="LaTouf W.G."/>
            <person name="Copeland A."/>
            <person name="Lucas S."/>
            <person name="Lapidus A."/>
            <person name="Barry K."/>
            <person name="Glavina del Rio T."/>
            <person name="Dalin E."/>
            <person name="Tice H."/>
            <person name="Pitluck S."/>
            <person name="Kiss H."/>
            <person name="Brettin T."/>
            <person name="Bruce D."/>
            <person name="Detter J.C."/>
            <person name="Han C."/>
            <person name="Kuske C."/>
            <person name="Schmutz J."/>
            <person name="Larimer F."/>
            <person name="Land M."/>
            <person name="Hauser L."/>
            <person name="Kyrpides N."/>
            <person name="Kim E.A."/>
            <person name="Richardson P."/>
        </authorList>
    </citation>
    <scope>NUCLEOTIDE SEQUENCE [LARGE SCALE GENOMIC DNA]</scope>
    <source>
        <strain evidence="3">ATCC 700394 / DSM 18823 / ISDg</strain>
    </source>
</reference>
<evidence type="ECO:0000313" key="3">
    <source>
        <dbReference type="Proteomes" id="UP000000370"/>
    </source>
</evidence>
<feature type="region of interest" description="Disordered" evidence="1">
    <location>
        <begin position="73"/>
        <end position="94"/>
    </location>
</feature>
<dbReference type="KEGG" id="cpy:Cphy_2851"/>
<evidence type="ECO:0000313" key="2">
    <source>
        <dbReference type="EMBL" id="ABX43211.1"/>
    </source>
</evidence>
<gene>
    <name evidence="2" type="ordered locus">Cphy_2851</name>
</gene>
<proteinExistence type="predicted"/>
<organism evidence="2 3">
    <name type="scientific">Lachnoclostridium phytofermentans (strain ATCC 700394 / DSM 18823 / ISDg)</name>
    <name type="common">Clostridium phytofermentans</name>
    <dbReference type="NCBI Taxonomy" id="357809"/>
    <lineage>
        <taxon>Bacteria</taxon>
        <taxon>Bacillati</taxon>
        <taxon>Bacillota</taxon>
        <taxon>Clostridia</taxon>
        <taxon>Lachnospirales</taxon>
        <taxon>Lachnospiraceae</taxon>
    </lineage>
</organism>
<dbReference type="OrthoDB" id="1822642at2"/>
<evidence type="ECO:0000256" key="1">
    <source>
        <dbReference type="SAM" id="MobiDB-lite"/>
    </source>
</evidence>
<keyword evidence="3" id="KW-1185">Reference proteome</keyword>
<dbReference type="AlphaFoldDB" id="A9KP41"/>